<protein>
    <submittedName>
        <fullName evidence="2">STAS domain-containing protein</fullName>
    </submittedName>
</protein>
<evidence type="ECO:0000313" key="2">
    <source>
        <dbReference type="EMBL" id="RDE71364.1"/>
    </source>
</evidence>
<comment type="caution">
    <text evidence="2">The sequence shown here is derived from an EMBL/GenBank/DDBJ whole genome shotgun (WGS) entry which is preliminary data.</text>
</comment>
<organism evidence="2 4">
    <name type="scientific">Haemophilus sputorum</name>
    <dbReference type="NCBI Taxonomy" id="1078480"/>
    <lineage>
        <taxon>Bacteria</taxon>
        <taxon>Pseudomonadati</taxon>
        <taxon>Pseudomonadota</taxon>
        <taxon>Gammaproteobacteria</taxon>
        <taxon>Pasteurellales</taxon>
        <taxon>Pasteurellaceae</taxon>
        <taxon>Haemophilus</taxon>
    </lineage>
</organism>
<gene>
    <name evidence="3" type="ORF">DPV84_06610</name>
    <name evidence="2" type="ORF">DPV93_07020</name>
</gene>
<evidence type="ECO:0000313" key="4">
    <source>
        <dbReference type="Proteomes" id="UP000253872"/>
    </source>
</evidence>
<proteinExistence type="predicted"/>
<dbReference type="InterPro" id="IPR052746">
    <property type="entry name" value="MlaB_ABC_Transporter"/>
</dbReference>
<dbReference type="STRING" id="1035839.GCA_000238795_00056"/>
<keyword evidence="5" id="KW-1185">Reference proteome</keyword>
<dbReference type="Pfam" id="PF01740">
    <property type="entry name" value="STAS"/>
    <property type="match status" value="1"/>
</dbReference>
<dbReference type="AlphaFoldDB" id="A0A369YEB4"/>
<dbReference type="CDD" id="cd07043">
    <property type="entry name" value="STAS_anti-anti-sigma_factors"/>
    <property type="match status" value="1"/>
</dbReference>
<evidence type="ECO:0000313" key="5">
    <source>
        <dbReference type="Proteomes" id="UP000253950"/>
    </source>
</evidence>
<name>A0A369YEB4_9PAST</name>
<reference evidence="4 5" key="1">
    <citation type="submission" date="2018-05" db="EMBL/GenBank/DDBJ databases">
        <title>Draft Genome Sequences for a Diverse set of 7 Haemophilus Species.</title>
        <authorList>
            <person name="Nichols M."/>
            <person name="Topaz N."/>
            <person name="Wang X."/>
            <person name="Wang X."/>
            <person name="Boxrud D."/>
        </authorList>
    </citation>
    <scope>NUCLEOTIDE SEQUENCE [LARGE SCALE GENOMIC DNA]</scope>
    <source>
        <strain evidence="2 4">C2002001239</strain>
        <strain evidence="3 5">C2015005473</strain>
    </source>
</reference>
<dbReference type="Proteomes" id="UP000253950">
    <property type="component" value="Unassembled WGS sequence"/>
</dbReference>
<dbReference type="EMBL" id="QEQG01000006">
    <property type="protein sequence ID" value="RDF11001.1"/>
    <property type="molecule type" value="Genomic_DNA"/>
</dbReference>
<dbReference type="RefSeq" id="WP_007523776.1">
    <property type="nucleotide sequence ID" value="NZ_CAURJL010000025.1"/>
</dbReference>
<feature type="domain" description="STAS" evidence="1">
    <location>
        <begin position="7"/>
        <end position="73"/>
    </location>
</feature>
<dbReference type="PROSITE" id="PS50801">
    <property type="entry name" value="STAS"/>
    <property type="match status" value="1"/>
</dbReference>
<sequence length="108" mass="12302">MQSEKTLQWAVSQNNESVVVTLIGELTRNTLLPLWKQRASFLSPSGNQQIYWDLAGLTHLDSAGFTLLAEMLNHYGKQTANHLIHTPKVIFTLAELYDLDEWLAQYTL</sequence>
<evidence type="ECO:0000313" key="3">
    <source>
        <dbReference type="EMBL" id="RDF11001.1"/>
    </source>
</evidence>
<dbReference type="Gene3D" id="3.30.750.24">
    <property type="entry name" value="STAS domain"/>
    <property type="match status" value="1"/>
</dbReference>
<dbReference type="Proteomes" id="UP000253872">
    <property type="component" value="Unassembled WGS sequence"/>
</dbReference>
<evidence type="ECO:0000259" key="1">
    <source>
        <dbReference type="PROSITE" id="PS50801"/>
    </source>
</evidence>
<dbReference type="SUPFAM" id="SSF52091">
    <property type="entry name" value="SpoIIaa-like"/>
    <property type="match status" value="1"/>
</dbReference>
<accession>A0A369YEB4</accession>
<dbReference type="InterPro" id="IPR036513">
    <property type="entry name" value="STAS_dom_sf"/>
</dbReference>
<dbReference type="PANTHER" id="PTHR35849">
    <property type="entry name" value="BLR2341 PROTEIN"/>
    <property type="match status" value="1"/>
</dbReference>
<dbReference type="InterPro" id="IPR002645">
    <property type="entry name" value="STAS_dom"/>
</dbReference>
<dbReference type="PANTHER" id="PTHR35849:SF1">
    <property type="entry name" value="INTERMEMBRANE PHOSPHOLIPID TRANSPORT SYSTEM BINDING PROTEIN MLAB"/>
    <property type="match status" value="1"/>
</dbReference>
<dbReference type="EMBL" id="QEPN01000005">
    <property type="protein sequence ID" value="RDE71364.1"/>
    <property type="molecule type" value="Genomic_DNA"/>
</dbReference>